<evidence type="ECO:0000259" key="5">
    <source>
        <dbReference type="PROSITE" id="PS50043"/>
    </source>
</evidence>
<evidence type="ECO:0000256" key="2">
    <source>
        <dbReference type="ARBA" id="ARBA00023125"/>
    </source>
</evidence>
<evidence type="ECO:0000256" key="1">
    <source>
        <dbReference type="ARBA" id="ARBA00023015"/>
    </source>
</evidence>
<dbReference type="InterPro" id="IPR016032">
    <property type="entry name" value="Sig_transdc_resp-reg_C-effctor"/>
</dbReference>
<dbReference type="PROSITE" id="PS50110">
    <property type="entry name" value="RESPONSE_REGULATORY"/>
    <property type="match status" value="1"/>
</dbReference>
<feature type="domain" description="HTH luxR-type" evidence="5">
    <location>
        <begin position="156"/>
        <end position="221"/>
    </location>
</feature>
<dbReference type="Pfam" id="PF00196">
    <property type="entry name" value="GerE"/>
    <property type="match status" value="1"/>
</dbReference>
<evidence type="ECO:0000256" key="4">
    <source>
        <dbReference type="PROSITE-ProRule" id="PRU00169"/>
    </source>
</evidence>
<dbReference type="SUPFAM" id="SSF46894">
    <property type="entry name" value="C-terminal effector domain of the bipartite response regulators"/>
    <property type="match status" value="1"/>
</dbReference>
<evidence type="ECO:0000256" key="3">
    <source>
        <dbReference type="ARBA" id="ARBA00023163"/>
    </source>
</evidence>
<dbReference type="InterPro" id="IPR001789">
    <property type="entry name" value="Sig_transdc_resp-reg_receiver"/>
</dbReference>
<dbReference type="PRINTS" id="PR00038">
    <property type="entry name" value="HTHLUXR"/>
</dbReference>
<accession>A0A6J4HKA0</accession>
<dbReference type="PANTHER" id="PTHR44688:SF16">
    <property type="entry name" value="DNA-BINDING TRANSCRIPTIONAL ACTIVATOR DEVR_DOSR"/>
    <property type="match status" value="1"/>
</dbReference>
<dbReference type="AlphaFoldDB" id="A0A6J4HKA0"/>
<feature type="domain" description="Response regulatory" evidence="6">
    <location>
        <begin position="4"/>
        <end position="120"/>
    </location>
</feature>
<feature type="non-terminal residue" evidence="7">
    <location>
        <position position="222"/>
    </location>
</feature>
<keyword evidence="1" id="KW-0805">Transcription regulation</keyword>
<keyword evidence="3" id="KW-0804">Transcription</keyword>
<keyword evidence="2" id="KW-0238">DNA-binding</keyword>
<dbReference type="Gene3D" id="1.10.10.10">
    <property type="entry name" value="Winged helix-like DNA-binding domain superfamily/Winged helix DNA-binding domain"/>
    <property type="match status" value="1"/>
</dbReference>
<dbReference type="PROSITE" id="PS50043">
    <property type="entry name" value="HTH_LUXR_2"/>
    <property type="match status" value="1"/>
</dbReference>
<reference evidence="7" key="1">
    <citation type="submission" date="2020-02" db="EMBL/GenBank/DDBJ databases">
        <authorList>
            <person name="Meier V. D."/>
        </authorList>
    </citation>
    <scope>NUCLEOTIDE SEQUENCE</scope>
    <source>
        <strain evidence="7">AVDCRST_MAG54</strain>
    </source>
</reference>
<dbReference type="GO" id="GO:0000160">
    <property type="term" value="P:phosphorelay signal transduction system"/>
    <property type="evidence" value="ECO:0007669"/>
    <property type="project" value="InterPro"/>
</dbReference>
<dbReference type="PROSITE" id="PS00622">
    <property type="entry name" value="HTH_LUXR_1"/>
    <property type="match status" value="1"/>
</dbReference>
<dbReference type="InterPro" id="IPR011006">
    <property type="entry name" value="CheY-like_superfamily"/>
</dbReference>
<comment type="caution">
    <text evidence="4">Lacks conserved residue(s) required for the propagation of feature annotation.</text>
</comment>
<sequence>MTDVCVVHDDRPWARHHIGQMLVAVPGVRRVVLAVDADDMVRRLVEQPGRVAVIGTRHAEPEDLEVVHRVLATCPGVPVVVVGARDDAATVRLVVATGACGFLRWDASADVTATLVHATIEAWAVSPQAGRAGAALLDGPAPGSGSTLGTVVMHRAVQVSLRISPREMQVLDGMCEGLSNAQIGRELYLSNNTVKSLARRLFTKLGVHERAHAVARAYRLGL</sequence>
<dbReference type="InterPro" id="IPR036388">
    <property type="entry name" value="WH-like_DNA-bd_sf"/>
</dbReference>
<dbReference type="GO" id="GO:0003677">
    <property type="term" value="F:DNA binding"/>
    <property type="evidence" value="ECO:0007669"/>
    <property type="project" value="UniProtKB-KW"/>
</dbReference>
<evidence type="ECO:0000259" key="6">
    <source>
        <dbReference type="PROSITE" id="PS50110"/>
    </source>
</evidence>
<name>A0A6J4HKA0_9PSEU</name>
<dbReference type="CDD" id="cd06170">
    <property type="entry name" value="LuxR_C_like"/>
    <property type="match status" value="1"/>
</dbReference>
<proteinExistence type="predicted"/>
<protein>
    <submittedName>
        <fullName evidence="7">Two-component transcriptional response regulator, LuxR family</fullName>
    </submittedName>
</protein>
<gene>
    <name evidence="7" type="ORF">AVDCRST_MAG54-690</name>
</gene>
<evidence type="ECO:0000313" key="7">
    <source>
        <dbReference type="EMBL" id="CAA9223700.1"/>
    </source>
</evidence>
<dbReference type="InterPro" id="IPR000792">
    <property type="entry name" value="Tscrpt_reg_LuxR_C"/>
</dbReference>
<dbReference type="SUPFAM" id="SSF52172">
    <property type="entry name" value="CheY-like"/>
    <property type="match status" value="1"/>
</dbReference>
<dbReference type="Gene3D" id="3.40.50.2300">
    <property type="match status" value="1"/>
</dbReference>
<dbReference type="EMBL" id="CADCTH010000096">
    <property type="protein sequence ID" value="CAA9223700.1"/>
    <property type="molecule type" value="Genomic_DNA"/>
</dbReference>
<organism evidence="7">
    <name type="scientific">uncultured Actinomycetospora sp</name>
    <dbReference type="NCBI Taxonomy" id="1135996"/>
    <lineage>
        <taxon>Bacteria</taxon>
        <taxon>Bacillati</taxon>
        <taxon>Actinomycetota</taxon>
        <taxon>Actinomycetes</taxon>
        <taxon>Pseudonocardiales</taxon>
        <taxon>Pseudonocardiaceae</taxon>
        <taxon>Actinomycetospora</taxon>
        <taxon>environmental samples</taxon>
    </lineage>
</organism>
<dbReference type="PANTHER" id="PTHR44688">
    <property type="entry name" value="DNA-BINDING TRANSCRIPTIONAL ACTIVATOR DEVR_DOSR"/>
    <property type="match status" value="1"/>
</dbReference>
<dbReference type="GO" id="GO:0006355">
    <property type="term" value="P:regulation of DNA-templated transcription"/>
    <property type="evidence" value="ECO:0007669"/>
    <property type="project" value="InterPro"/>
</dbReference>
<dbReference type="SMART" id="SM00421">
    <property type="entry name" value="HTH_LUXR"/>
    <property type="match status" value="1"/>
</dbReference>